<accession>B9XAZ9</accession>
<dbReference type="EMBL" id="ABOX02000002">
    <property type="protein sequence ID" value="EEF63184.1"/>
    <property type="molecule type" value="Genomic_DNA"/>
</dbReference>
<evidence type="ECO:0000313" key="2">
    <source>
        <dbReference type="Proteomes" id="UP000003688"/>
    </source>
</evidence>
<dbReference type="STRING" id="320771.Cflav_PD5819"/>
<dbReference type="AlphaFoldDB" id="B9XAZ9"/>
<gene>
    <name evidence="1" type="ORF">Cflav_PD5819</name>
</gene>
<dbReference type="Proteomes" id="UP000003688">
    <property type="component" value="Unassembled WGS sequence"/>
</dbReference>
<proteinExistence type="predicted"/>
<evidence type="ECO:0000313" key="1">
    <source>
        <dbReference type="EMBL" id="EEF63184.1"/>
    </source>
</evidence>
<reference evidence="1 2" key="1">
    <citation type="journal article" date="2011" name="J. Bacteriol.">
        <title>Genome sequence of 'Pedosphaera parvula' Ellin514, an aerobic Verrucomicrobial isolate from pasture soil.</title>
        <authorList>
            <person name="Kant R."/>
            <person name="van Passel M.W."/>
            <person name="Sangwan P."/>
            <person name="Palva A."/>
            <person name="Lucas S."/>
            <person name="Copeland A."/>
            <person name="Lapidus A."/>
            <person name="Glavina Del Rio T."/>
            <person name="Dalin E."/>
            <person name="Tice H."/>
            <person name="Bruce D."/>
            <person name="Goodwin L."/>
            <person name="Pitluck S."/>
            <person name="Chertkov O."/>
            <person name="Larimer F.W."/>
            <person name="Land M.L."/>
            <person name="Hauser L."/>
            <person name="Brettin T.S."/>
            <person name="Detter J.C."/>
            <person name="Han S."/>
            <person name="de Vos W.M."/>
            <person name="Janssen P.H."/>
            <person name="Smidt H."/>
        </authorList>
    </citation>
    <scope>NUCLEOTIDE SEQUENCE [LARGE SCALE GENOMIC DNA]</scope>
    <source>
        <strain evidence="1 2">Ellin514</strain>
    </source>
</reference>
<comment type="caution">
    <text evidence="1">The sequence shown here is derived from an EMBL/GenBank/DDBJ whole genome shotgun (WGS) entry which is preliminary data.</text>
</comment>
<sequence>MSHEKATSKDLELLLLKTQLHEQNVMYVPMAPSSLGCRFVFTSNC</sequence>
<protein>
    <submittedName>
        <fullName evidence="1">Uncharacterized protein</fullName>
    </submittedName>
</protein>
<name>B9XAZ9_PEDPL</name>
<keyword evidence="2" id="KW-1185">Reference proteome</keyword>
<organism evidence="1 2">
    <name type="scientific">Pedosphaera parvula (strain Ellin514)</name>
    <dbReference type="NCBI Taxonomy" id="320771"/>
    <lineage>
        <taxon>Bacteria</taxon>
        <taxon>Pseudomonadati</taxon>
        <taxon>Verrucomicrobiota</taxon>
        <taxon>Pedosphaerae</taxon>
        <taxon>Pedosphaerales</taxon>
        <taxon>Pedosphaeraceae</taxon>
        <taxon>Pedosphaera</taxon>
    </lineage>
</organism>